<dbReference type="InterPro" id="IPR001810">
    <property type="entry name" value="F-box_dom"/>
</dbReference>
<dbReference type="OrthoDB" id="2927236at2759"/>
<dbReference type="InterPro" id="IPR032675">
    <property type="entry name" value="LRR_dom_sf"/>
</dbReference>
<dbReference type="STRING" id="685588.A0A067SNS4"/>
<dbReference type="EMBL" id="KL142403">
    <property type="protein sequence ID" value="KDR69349.1"/>
    <property type="molecule type" value="Genomic_DNA"/>
</dbReference>
<dbReference type="Proteomes" id="UP000027222">
    <property type="component" value="Unassembled WGS sequence"/>
</dbReference>
<evidence type="ECO:0000313" key="3">
    <source>
        <dbReference type="Proteomes" id="UP000027222"/>
    </source>
</evidence>
<gene>
    <name evidence="2" type="ORF">GALMADRAFT_145721</name>
</gene>
<proteinExistence type="predicted"/>
<sequence length="549" mass="62911">MSKRVGTTLQNYATILPVEIWRECFMHLGISEHAKLAGTCHFFRGICRSFIFKSIPLSFQIEFFRFTPSYRITRQLERMTDNIGRFTKLAMSPQYAPLVRKCTLSYYLRIHTKTVEAVAKRVKDEYESFIQAIVNYIPRFVNLREIEINCTKKMDRRVLAVLATLPQVEKLSLVSVQFGVHQLKSQIKVKKLWIDNSRSDDNPNKAAKRLEIFSAEHLEELSVVSTAYAPKIFLALMNQGSLKNLTRLAFELNSTDLDVLYAFLAICPNLESIETSFGRYYGYYDANDIAFPDLPPSTLPLLRSFSGQNPVAKIFVPGRPVKKVSLEQFVWPKDRDYSELQDMMSYLLRSTGPVTDLAVERLRCTPELMAMLATQFPNLTRLKLGLSCLKVFPADDPHSKRLELAEATELVFHDAGSGASPSSDVMVPDDVHTVYMTLLHWIAHKRIVLPRNLETLHLRDESSFLSSPHERMSIVFYDSDSESMDPWPPKEKPYTFAVAKSIFDAVSTQYPALQRLVIRDVENLQWCKIATGKWVLLTKRQHGHYFAKG</sequence>
<dbReference type="HOGENOM" id="CLU_041169_0_0_1"/>
<evidence type="ECO:0000313" key="2">
    <source>
        <dbReference type="EMBL" id="KDR69349.1"/>
    </source>
</evidence>
<name>A0A067SNS4_GALM3</name>
<protein>
    <recommendedName>
        <fullName evidence="1">F-box domain-containing protein</fullName>
    </recommendedName>
</protein>
<evidence type="ECO:0000259" key="1">
    <source>
        <dbReference type="Pfam" id="PF00646"/>
    </source>
</evidence>
<dbReference type="Gene3D" id="3.80.10.10">
    <property type="entry name" value="Ribonuclease Inhibitor"/>
    <property type="match status" value="1"/>
</dbReference>
<dbReference type="SUPFAM" id="SSF52047">
    <property type="entry name" value="RNI-like"/>
    <property type="match status" value="1"/>
</dbReference>
<dbReference type="AlphaFoldDB" id="A0A067SNS4"/>
<feature type="domain" description="F-box" evidence="1">
    <location>
        <begin position="16"/>
        <end position="53"/>
    </location>
</feature>
<accession>A0A067SNS4</accession>
<dbReference type="Pfam" id="PF00646">
    <property type="entry name" value="F-box"/>
    <property type="match status" value="1"/>
</dbReference>
<keyword evidence="3" id="KW-1185">Reference proteome</keyword>
<organism evidence="2 3">
    <name type="scientific">Galerina marginata (strain CBS 339.88)</name>
    <dbReference type="NCBI Taxonomy" id="685588"/>
    <lineage>
        <taxon>Eukaryota</taxon>
        <taxon>Fungi</taxon>
        <taxon>Dikarya</taxon>
        <taxon>Basidiomycota</taxon>
        <taxon>Agaricomycotina</taxon>
        <taxon>Agaricomycetes</taxon>
        <taxon>Agaricomycetidae</taxon>
        <taxon>Agaricales</taxon>
        <taxon>Agaricineae</taxon>
        <taxon>Strophariaceae</taxon>
        <taxon>Galerina</taxon>
    </lineage>
</organism>
<reference evidence="3" key="1">
    <citation type="journal article" date="2014" name="Proc. Natl. Acad. Sci. U.S.A.">
        <title>Extensive sampling of basidiomycete genomes demonstrates inadequacy of the white-rot/brown-rot paradigm for wood decay fungi.</title>
        <authorList>
            <person name="Riley R."/>
            <person name="Salamov A.A."/>
            <person name="Brown D.W."/>
            <person name="Nagy L.G."/>
            <person name="Floudas D."/>
            <person name="Held B.W."/>
            <person name="Levasseur A."/>
            <person name="Lombard V."/>
            <person name="Morin E."/>
            <person name="Otillar R."/>
            <person name="Lindquist E.A."/>
            <person name="Sun H."/>
            <person name="LaButti K.M."/>
            <person name="Schmutz J."/>
            <person name="Jabbour D."/>
            <person name="Luo H."/>
            <person name="Baker S.E."/>
            <person name="Pisabarro A.G."/>
            <person name="Walton J.D."/>
            <person name="Blanchette R.A."/>
            <person name="Henrissat B."/>
            <person name="Martin F."/>
            <person name="Cullen D."/>
            <person name="Hibbett D.S."/>
            <person name="Grigoriev I.V."/>
        </authorList>
    </citation>
    <scope>NUCLEOTIDE SEQUENCE [LARGE SCALE GENOMIC DNA]</scope>
    <source>
        <strain evidence="3">CBS 339.88</strain>
    </source>
</reference>